<dbReference type="Proteomes" id="UP001148313">
    <property type="component" value="Unassembled WGS sequence"/>
</dbReference>
<dbReference type="RefSeq" id="WP_271088348.1">
    <property type="nucleotide sequence ID" value="NZ_JAPJZH010000003.1"/>
</dbReference>
<keyword evidence="4" id="KW-1185">Reference proteome</keyword>
<sequence length="277" mass="29747">MITYHFTPRIAGLAAPGLVWCLALAPMSATAASSAWVETEGGRIRVSALEPSADGTIRAALDIELLPGWKTYWRDPGESGVPPSFKVDRSDNIQSAQIHFPAPERIKDAYSTWAGYSYPVVLPITMKQTKAGEVSLVEADVFLGICESVCIPLQTTFSLTVDPGKPANAFERRLVKKAFASLPEAPGDDFDVVDARTGEGNDGFTVSVALPQADENSELFVTGPQGWRFHTPRLTGLDANVATFHVEVDGEGGLSGQTLDVIVNASGRSMETRIRLP</sequence>
<evidence type="ECO:0000259" key="2">
    <source>
        <dbReference type="Pfam" id="PF11412"/>
    </source>
</evidence>
<evidence type="ECO:0000313" key="3">
    <source>
        <dbReference type="EMBL" id="MDA4844810.1"/>
    </source>
</evidence>
<protein>
    <submittedName>
        <fullName evidence="3">Protein-disulfide reductase DsbD family protein</fullName>
    </submittedName>
</protein>
<organism evidence="3 4">
    <name type="scientific">Hoeflea poritis</name>
    <dbReference type="NCBI Taxonomy" id="2993659"/>
    <lineage>
        <taxon>Bacteria</taxon>
        <taxon>Pseudomonadati</taxon>
        <taxon>Pseudomonadota</taxon>
        <taxon>Alphaproteobacteria</taxon>
        <taxon>Hyphomicrobiales</taxon>
        <taxon>Rhizobiaceae</taxon>
        <taxon>Hoeflea</taxon>
    </lineage>
</organism>
<feature type="domain" description="Thiol:disulfide interchange protein DsbD N-terminal" evidence="2">
    <location>
        <begin position="53"/>
        <end position="160"/>
    </location>
</feature>
<feature type="chain" id="PRO_5047019593" evidence="1">
    <location>
        <begin position="32"/>
        <end position="277"/>
    </location>
</feature>
<name>A0ABT4VJH6_9HYPH</name>
<keyword evidence="1" id="KW-0732">Signal</keyword>
<feature type="signal peptide" evidence="1">
    <location>
        <begin position="1"/>
        <end position="31"/>
    </location>
</feature>
<dbReference type="Pfam" id="PF11412">
    <property type="entry name" value="DsbD_N"/>
    <property type="match status" value="1"/>
</dbReference>
<dbReference type="InterPro" id="IPR028250">
    <property type="entry name" value="DsbDN"/>
</dbReference>
<proteinExistence type="predicted"/>
<comment type="caution">
    <text evidence="3">The sequence shown here is derived from an EMBL/GenBank/DDBJ whole genome shotgun (WGS) entry which is preliminary data.</text>
</comment>
<reference evidence="3" key="1">
    <citation type="submission" date="2022-11" db="EMBL/GenBank/DDBJ databases">
        <title>Hoeflea poritis sp. nov., isolated from scleractinian coral Porites lutea.</title>
        <authorList>
            <person name="Zhang G."/>
            <person name="Wei Q."/>
            <person name="Cai L."/>
        </authorList>
    </citation>
    <scope>NUCLEOTIDE SEQUENCE</scope>
    <source>
        <strain evidence="3">E7-10</strain>
    </source>
</reference>
<evidence type="ECO:0000256" key="1">
    <source>
        <dbReference type="SAM" id="SignalP"/>
    </source>
</evidence>
<evidence type="ECO:0000313" key="4">
    <source>
        <dbReference type="Proteomes" id="UP001148313"/>
    </source>
</evidence>
<accession>A0ABT4VJH6</accession>
<gene>
    <name evidence="3" type="ORF">OOZ53_05585</name>
</gene>
<dbReference type="EMBL" id="JAPJZH010000003">
    <property type="protein sequence ID" value="MDA4844810.1"/>
    <property type="molecule type" value="Genomic_DNA"/>
</dbReference>